<accession>A0A4Q7EHK9</accession>
<dbReference type="Pfam" id="PF13578">
    <property type="entry name" value="Methyltransf_24"/>
    <property type="match status" value="1"/>
</dbReference>
<dbReference type="AlphaFoldDB" id="A0A4Q7EHK9"/>
<keyword evidence="1" id="KW-0489">Methyltransferase</keyword>
<dbReference type="InterPro" id="IPR029063">
    <property type="entry name" value="SAM-dependent_MTases_sf"/>
</dbReference>
<evidence type="ECO:0000313" key="1">
    <source>
        <dbReference type="EMBL" id="RZM82607.1"/>
    </source>
</evidence>
<dbReference type="RefSeq" id="WP_052288266.1">
    <property type="nucleotide sequence ID" value="NZ_QVFV01000001.1"/>
</dbReference>
<comment type="caution">
    <text evidence="1">The sequence shown here is derived from an EMBL/GenBank/DDBJ whole genome shotgun (WGS) entry which is preliminary data.</text>
</comment>
<dbReference type="EMBL" id="QVFV01000001">
    <property type="protein sequence ID" value="RZM82607.1"/>
    <property type="molecule type" value="Genomic_DNA"/>
</dbReference>
<gene>
    <name evidence="1" type="ORF">DYY88_05065</name>
</gene>
<dbReference type="GO" id="GO:0008168">
    <property type="term" value="F:methyltransferase activity"/>
    <property type="evidence" value="ECO:0007669"/>
    <property type="project" value="UniProtKB-KW"/>
</dbReference>
<keyword evidence="1" id="KW-0808">Transferase</keyword>
<sequence length="267" mass="30748">MNTLPNILRQSLKRKNLLVMTKKVMKRFFDKKNAHSSRENLAWLEEHCMDFEDLAKSLDADLWEETLEVVEKIDVHANTVLNSIEHSLGGGGAYPFLYFITRYLQPLTVVETGVATGFSSYAFLAALEENKKGTLYSSDFPYFRIPNPEKYIGIVIEEKLRGNWNLYLDGDEVNLPQILDKVGTIDIFHYDSDKSYSGRDFAVSLVTPNLSPNGLILMDDIQDNSYFYDYVETRQIHEWNVFNFNGKYVGLIGKLKSKRLEAFDLEL</sequence>
<dbReference type="SUPFAM" id="SSF53335">
    <property type="entry name" value="S-adenosyl-L-methionine-dependent methyltransferases"/>
    <property type="match status" value="1"/>
</dbReference>
<proteinExistence type="predicted"/>
<reference evidence="1 2" key="1">
    <citation type="submission" date="2018-11" db="EMBL/GenBank/DDBJ databases">
        <title>Whole genome sequencing of an environmental sample.</title>
        <authorList>
            <person name="Sarangi A.N."/>
            <person name="Singh D."/>
            <person name="Tripathy S."/>
        </authorList>
    </citation>
    <scope>NUCLEOTIDE SEQUENCE [LARGE SCALE GENOMIC DNA]</scope>
    <source>
        <strain evidence="1 2">Lakshadweep</strain>
    </source>
</reference>
<evidence type="ECO:0000313" key="2">
    <source>
        <dbReference type="Proteomes" id="UP000292459"/>
    </source>
</evidence>
<dbReference type="Gene3D" id="3.40.50.150">
    <property type="entry name" value="Vaccinia Virus protein VP39"/>
    <property type="match status" value="1"/>
</dbReference>
<dbReference type="OrthoDB" id="582170at2"/>
<name>A0A4Q7EHK9_9CYAN</name>
<dbReference type="GO" id="GO:0032259">
    <property type="term" value="P:methylation"/>
    <property type="evidence" value="ECO:0007669"/>
    <property type="project" value="UniProtKB-KW"/>
</dbReference>
<keyword evidence="2" id="KW-1185">Reference proteome</keyword>
<dbReference type="Proteomes" id="UP000292459">
    <property type="component" value="Unassembled WGS sequence"/>
</dbReference>
<organism evidence="1 2">
    <name type="scientific">Leptolyngbya iicbica LK</name>
    <dbReference type="NCBI Taxonomy" id="2294035"/>
    <lineage>
        <taxon>Bacteria</taxon>
        <taxon>Bacillati</taxon>
        <taxon>Cyanobacteriota</taxon>
        <taxon>Cyanophyceae</taxon>
        <taxon>Leptolyngbyales</taxon>
        <taxon>Leptolyngbyaceae</taxon>
        <taxon>Leptolyngbya group</taxon>
        <taxon>Leptolyngbya</taxon>
        <taxon>Leptolyngbya iicbica</taxon>
    </lineage>
</organism>
<protein>
    <submittedName>
        <fullName evidence="1">Class I SAM-dependent methyltransferase</fullName>
    </submittedName>
</protein>